<dbReference type="InterPro" id="IPR008983">
    <property type="entry name" value="Tumour_necrosis_fac-like_dom"/>
</dbReference>
<proteinExistence type="predicted"/>
<dbReference type="EMBL" id="JBIMZQ010000037">
    <property type="protein sequence ID" value="KAL3661138.1"/>
    <property type="molecule type" value="Genomic_DNA"/>
</dbReference>
<evidence type="ECO:0008006" key="4">
    <source>
        <dbReference type="Google" id="ProtNLM"/>
    </source>
</evidence>
<dbReference type="EMBL" id="JBIMZQ010000037">
    <property type="protein sequence ID" value="KAL3661141.1"/>
    <property type="molecule type" value="Genomic_DNA"/>
</dbReference>
<dbReference type="Proteomes" id="UP001632037">
    <property type="component" value="Unassembled WGS sequence"/>
</dbReference>
<dbReference type="SUPFAM" id="SSF49842">
    <property type="entry name" value="TNF-like"/>
    <property type="match status" value="1"/>
</dbReference>
<accession>A0ABD3F2Y0</accession>
<dbReference type="Gene3D" id="2.60.120.40">
    <property type="match status" value="1"/>
</dbReference>
<reference evidence="1 3" key="1">
    <citation type="submission" date="2024-09" db="EMBL/GenBank/DDBJ databases">
        <title>Genome sequencing and assembly of Phytophthora oleae, isolate VK10A, causative agent of rot of olive drupes.</title>
        <authorList>
            <person name="Conti Taguali S."/>
            <person name="Riolo M."/>
            <person name="La Spada F."/>
            <person name="Cacciola S.O."/>
            <person name="Dionisio G."/>
        </authorList>
    </citation>
    <scope>NUCLEOTIDE SEQUENCE [LARGE SCALE GENOMIC DNA]</scope>
    <source>
        <strain evidence="1 3">VK10A</strain>
    </source>
</reference>
<protein>
    <recommendedName>
        <fullName evidence="4">C1q domain-containing protein</fullName>
    </recommendedName>
</protein>
<gene>
    <name evidence="1" type="ORF">V7S43_013747</name>
    <name evidence="2" type="ORF">V7S43_013750</name>
</gene>
<name>A0ABD3F2Y0_9STRA</name>
<sequence length="165" mass="18334">MSIRFIRSSWDAKYVFDLDPVSVERIDILESKLRDYRDELEKLRGPPSFANLVATTKTTYTVVLWNVVEADGFLRAEDGVLTIVRPGFYHVASIINCVPSGHNQIVGLLKNGKVVQQVYCAYAGGRCTSAALDAIVRVEMENELTVNCPCDLSGTSYLSVTLLRN</sequence>
<evidence type="ECO:0000313" key="1">
    <source>
        <dbReference type="EMBL" id="KAL3661138.1"/>
    </source>
</evidence>
<evidence type="ECO:0000313" key="3">
    <source>
        <dbReference type="Proteomes" id="UP001632037"/>
    </source>
</evidence>
<keyword evidence="3" id="KW-1185">Reference proteome</keyword>
<comment type="caution">
    <text evidence="1">The sequence shown here is derived from an EMBL/GenBank/DDBJ whole genome shotgun (WGS) entry which is preliminary data.</text>
</comment>
<evidence type="ECO:0000313" key="2">
    <source>
        <dbReference type="EMBL" id="KAL3661141.1"/>
    </source>
</evidence>
<dbReference type="AlphaFoldDB" id="A0ABD3F2Y0"/>
<organism evidence="1 3">
    <name type="scientific">Phytophthora oleae</name>
    <dbReference type="NCBI Taxonomy" id="2107226"/>
    <lineage>
        <taxon>Eukaryota</taxon>
        <taxon>Sar</taxon>
        <taxon>Stramenopiles</taxon>
        <taxon>Oomycota</taxon>
        <taxon>Peronosporomycetes</taxon>
        <taxon>Peronosporales</taxon>
        <taxon>Peronosporaceae</taxon>
        <taxon>Phytophthora</taxon>
    </lineage>
</organism>